<dbReference type="InterPro" id="IPR036396">
    <property type="entry name" value="Cyt_P450_sf"/>
</dbReference>
<keyword evidence="2" id="KW-0408">Iron</keyword>
<gene>
    <name evidence="4" type="ORF">PCC79_16215</name>
</gene>
<evidence type="ECO:0000256" key="1">
    <source>
        <dbReference type="ARBA" id="ARBA00010617"/>
    </source>
</evidence>
<dbReference type="EMBL" id="CP115965">
    <property type="protein sequence ID" value="WZW98411.1"/>
    <property type="molecule type" value="Genomic_DNA"/>
</dbReference>
<dbReference type="PROSITE" id="PS00086">
    <property type="entry name" value="CYTOCHROME_P450"/>
    <property type="match status" value="1"/>
</dbReference>
<dbReference type="SUPFAM" id="SSF48264">
    <property type="entry name" value="Cytochrome P450"/>
    <property type="match status" value="1"/>
</dbReference>
<evidence type="ECO:0000256" key="2">
    <source>
        <dbReference type="RuleBase" id="RU000461"/>
    </source>
</evidence>
<keyword evidence="2" id="KW-0503">Monooxygenase</keyword>
<dbReference type="Pfam" id="PF00067">
    <property type="entry name" value="p450"/>
    <property type="match status" value="1"/>
</dbReference>
<dbReference type="CDD" id="cd00302">
    <property type="entry name" value="cytochrome_P450"/>
    <property type="match status" value="1"/>
</dbReference>
<dbReference type="PRINTS" id="PR00359">
    <property type="entry name" value="BP450"/>
</dbReference>
<dbReference type="PANTHER" id="PTHR46696:SF1">
    <property type="entry name" value="CYTOCHROME P450 YJIB-RELATED"/>
    <property type="match status" value="1"/>
</dbReference>
<dbReference type="InterPro" id="IPR001128">
    <property type="entry name" value="Cyt_P450"/>
</dbReference>
<feature type="region of interest" description="Disordered" evidence="3">
    <location>
        <begin position="1"/>
        <end position="20"/>
    </location>
</feature>
<feature type="compositionally biased region" description="Basic and acidic residues" evidence="3">
    <location>
        <begin position="8"/>
        <end position="20"/>
    </location>
</feature>
<name>A0ABZ3C867_9ACTN</name>
<dbReference type="RefSeq" id="WP_342372458.1">
    <property type="nucleotide sequence ID" value="NZ_CP115965.1"/>
</dbReference>
<dbReference type="Proteomes" id="UP001434337">
    <property type="component" value="Chromosome"/>
</dbReference>
<keyword evidence="5" id="KW-1185">Reference proteome</keyword>
<protein>
    <submittedName>
        <fullName evidence="4">Cytochrome P450</fullName>
    </submittedName>
</protein>
<reference evidence="4 5" key="1">
    <citation type="journal article" date="2023" name="Environ Microbiome">
        <title>A coral-associated actinobacterium mitigates coral bleaching under heat stress.</title>
        <authorList>
            <person name="Li J."/>
            <person name="Zou Y."/>
            <person name="Li Q."/>
            <person name="Zhang J."/>
            <person name="Bourne D.G."/>
            <person name="Lyu Y."/>
            <person name="Liu C."/>
            <person name="Zhang S."/>
        </authorList>
    </citation>
    <scope>NUCLEOTIDE SEQUENCE [LARGE SCALE GENOMIC DNA]</scope>
    <source>
        <strain evidence="4 5">SCSIO 13291</strain>
    </source>
</reference>
<dbReference type="InterPro" id="IPR017972">
    <property type="entry name" value="Cyt_P450_CS"/>
</dbReference>
<dbReference type="InterPro" id="IPR002397">
    <property type="entry name" value="Cyt_P450_B"/>
</dbReference>
<organism evidence="4 5">
    <name type="scientific">Propioniciclava soli</name>
    <dbReference type="NCBI Taxonomy" id="2775081"/>
    <lineage>
        <taxon>Bacteria</taxon>
        <taxon>Bacillati</taxon>
        <taxon>Actinomycetota</taxon>
        <taxon>Actinomycetes</taxon>
        <taxon>Propionibacteriales</taxon>
        <taxon>Propionibacteriaceae</taxon>
        <taxon>Propioniciclava</taxon>
    </lineage>
</organism>
<dbReference type="Gene3D" id="1.10.630.10">
    <property type="entry name" value="Cytochrome P450"/>
    <property type="match status" value="1"/>
</dbReference>
<keyword evidence="2" id="KW-0560">Oxidoreductase</keyword>
<sequence>MTGTCDRVSQREGERTTPRMEKVGDVWHVRSAEVARQVLRERDATTQAGFTAESMKGRMTDTPILFMDGEAHRQQRAKVARYFAPKVVSTRYSELITQRVDALVDAMVAADTVQLDHVTLRLSVDVAAQVIGLTNSDTDAMANRLEKFFDQPPFDLAEPGLGRSRFESLRAVLTGNLPVLVFYLRDVRPAIRARKAERREDVISHLIDEGYSDMGIVMECITYGAAGMVTTREFISMATLHFLRNDALRERFVVAGEAERLAMLGEVLRLEPVVGHLYRRAQRAIEVTDGDVTHVIHEGALIDLSLRRTNADERIVGEQPDALCPGRELPRGYSEEMISFGDGAHKCPGNALALRETDLFLTRLFSHKVALVREPRLEWDEIVAGYALRDFEITVS</sequence>
<evidence type="ECO:0000313" key="5">
    <source>
        <dbReference type="Proteomes" id="UP001434337"/>
    </source>
</evidence>
<keyword evidence="2" id="KW-0349">Heme</keyword>
<comment type="similarity">
    <text evidence="1 2">Belongs to the cytochrome P450 family.</text>
</comment>
<dbReference type="PANTHER" id="PTHR46696">
    <property type="entry name" value="P450, PUTATIVE (EUROFUNG)-RELATED"/>
    <property type="match status" value="1"/>
</dbReference>
<evidence type="ECO:0000256" key="3">
    <source>
        <dbReference type="SAM" id="MobiDB-lite"/>
    </source>
</evidence>
<evidence type="ECO:0000313" key="4">
    <source>
        <dbReference type="EMBL" id="WZW98411.1"/>
    </source>
</evidence>
<accession>A0ABZ3C867</accession>
<proteinExistence type="inferred from homology"/>
<keyword evidence="2" id="KW-0479">Metal-binding</keyword>